<evidence type="ECO:0000313" key="3">
    <source>
        <dbReference type="Proteomes" id="UP000001890"/>
    </source>
</evidence>
<dbReference type="eggNOG" id="COG4875">
    <property type="taxonomic scope" value="Bacteria"/>
</dbReference>
<organism evidence="2 3">
    <name type="scientific">Xanthomonas albilineans (strain GPE PC73 / CFBP 7063)</name>
    <dbReference type="NCBI Taxonomy" id="380358"/>
    <lineage>
        <taxon>Bacteria</taxon>
        <taxon>Pseudomonadati</taxon>
        <taxon>Pseudomonadota</taxon>
        <taxon>Gammaproteobacteria</taxon>
        <taxon>Lysobacterales</taxon>
        <taxon>Lysobacteraceae</taxon>
        <taxon>Xanthomonas</taxon>
    </lineage>
</organism>
<dbReference type="RefSeq" id="WP_012916717.1">
    <property type="nucleotide sequence ID" value="NC_013722.1"/>
</dbReference>
<dbReference type="InterPro" id="IPR027843">
    <property type="entry name" value="DUF4440"/>
</dbReference>
<dbReference type="AlphaFoldDB" id="D2UEX1"/>
<protein>
    <recommendedName>
        <fullName evidence="1">DUF4440 domain-containing protein</fullName>
    </recommendedName>
</protein>
<proteinExistence type="predicted"/>
<gene>
    <name evidence="2" type="ordered locus">XALc_2235</name>
</gene>
<dbReference type="PATRIC" id="fig|29447.3.peg.2206"/>
<dbReference type="Pfam" id="PF14534">
    <property type="entry name" value="DUF4440"/>
    <property type="match status" value="1"/>
</dbReference>
<accession>D2UEX1</accession>
<evidence type="ECO:0000259" key="1">
    <source>
        <dbReference type="Pfam" id="PF14534"/>
    </source>
</evidence>
<dbReference type="EMBL" id="FP565176">
    <property type="protein sequence ID" value="CBA16717.1"/>
    <property type="molecule type" value="Genomic_DNA"/>
</dbReference>
<feature type="domain" description="DUF4440" evidence="1">
    <location>
        <begin position="33"/>
        <end position="137"/>
    </location>
</feature>
<name>D2UEX1_XANAP</name>
<reference evidence="2 3" key="1">
    <citation type="journal article" date="2009" name="BMC Genomics">
        <title>The complete genome sequence of Xanthomonas albilineans provides new insights into the reductive genome evolution of the xylem-limited Xanthomonadaceae.</title>
        <authorList>
            <person name="Pieretti I."/>
            <person name="Royer M."/>
            <person name="Barbe V."/>
            <person name="Carrere S."/>
            <person name="Koebnik R."/>
            <person name="Cociancich S."/>
            <person name="Couloux A."/>
            <person name="Darrasse A."/>
            <person name="Gouzy J."/>
            <person name="Jacques M.A."/>
            <person name="Lauber E."/>
            <person name="Manceau C."/>
            <person name="Mangenot S."/>
            <person name="Poussier S."/>
            <person name="Segurens B."/>
            <person name="Szurek B."/>
            <person name="Verdier V."/>
            <person name="Arlat M."/>
            <person name="Rott P."/>
        </authorList>
    </citation>
    <scope>NUCLEOTIDE SEQUENCE [LARGE SCALE GENOMIC DNA]</scope>
    <source>
        <strain evidence="3">GPE PC73 / CFBP 7063</strain>
    </source>
</reference>
<dbReference type="Proteomes" id="UP000001890">
    <property type="component" value="Chromosome"/>
</dbReference>
<dbReference type="GeneID" id="57877545"/>
<dbReference type="KEGG" id="xal:XALC_2235"/>
<dbReference type="OrthoDB" id="953853at2"/>
<keyword evidence="3" id="KW-1185">Reference proteome</keyword>
<dbReference type="STRING" id="380358.XALC_2235"/>
<dbReference type="SUPFAM" id="SSF54427">
    <property type="entry name" value="NTF2-like"/>
    <property type="match status" value="1"/>
</dbReference>
<dbReference type="InterPro" id="IPR032710">
    <property type="entry name" value="NTF2-like_dom_sf"/>
</dbReference>
<sequence length="149" mass="16260">MTADAGPVDRRSAVVERTAAYCLTEAGKVLICWAETVGRRDIDALLALYAPDAILVPTLSDDIRGRDEDRRTYFASFLAADGISCGISVQNKRVSAKLGTVVIGGLYTFVFERNGASEPVNARFLFTFEEIEGRWLITGHHSSRCSEGV</sequence>
<evidence type="ECO:0000313" key="2">
    <source>
        <dbReference type="EMBL" id="CBA16717.1"/>
    </source>
</evidence>
<dbReference type="Gene3D" id="3.10.450.50">
    <property type="match status" value="1"/>
</dbReference>